<evidence type="ECO:0000313" key="4">
    <source>
        <dbReference type="Proteomes" id="UP000004291"/>
    </source>
</evidence>
<dbReference type="InterPro" id="IPR050268">
    <property type="entry name" value="NADH-dep_flavin_reductase"/>
</dbReference>
<reference evidence="3 4" key="2">
    <citation type="submission" date="2012-06" db="EMBL/GenBank/DDBJ databases">
        <authorList>
            <person name="Fiebig A."/>
        </authorList>
    </citation>
    <scope>NUCLEOTIDE SEQUENCE [LARGE SCALE GENOMIC DNA]</scope>
    <source>
        <strain evidence="3 4">DFL-43</strain>
    </source>
</reference>
<comment type="caution">
    <text evidence="3">The sequence shown here is derived from an EMBL/GenBank/DDBJ whole genome shotgun (WGS) entry which is preliminary data.</text>
</comment>
<dbReference type="GO" id="GO:0042602">
    <property type="term" value="F:riboflavin reductase (NADPH) activity"/>
    <property type="evidence" value="ECO:0007669"/>
    <property type="project" value="TreeGrafter"/>
</dbReference>
<dbReference type="eggNOG" id="COG1853">
    <property type="taxonomic scope" value="Bacteria"/>
</dbReference>
<keyword evidence="4" id="KW-1185">Reference proteome</keyword>
<keyword evidence="1" id="KW-0560">Oxidoreductase</keyword>
<dbReference type="Proteomes" id="UP000004291">
    <property type="component" value="Chromosome"/>
</dbReference>
<proteinExistence type="predicted"/>
<dbReference type="HOGENOM" id="CLU_896101_0_0_5"/>
<dbReference type="InterPro" id="IPR002563">
    <property type="entry name" value="Flavin_Rdtase-like_dom"/>
</dbReference>
<dbReference type="InterPro" id="IPR012349">
    <property type="entry name" value="Split_barrel_FMN-bd"/>
</dbReference>
<protein>
    <submittedName>
        <fullName evidence="3">Conserved protein/domain typically associated with flavoprotein oxygenase, DIM6/NTAB family</fullName>
    </submittedName>
</protein>
<organism evidence="3 4">
    <name type="scientific">Hoeflea phototrophica (strain DSM 17068 / NCIMB 14078 / DFL-43)</name>
    <dbReference type="NCBI Taxonomy" id="411684"/>
    <lineage>
        <taxon>Bacteria</taxon>
        <taxon>Pseudomonadati</taxon>
        <taxon>Pseudomonadota</taxon>
        <taxon>Alphaproteobacteria</taxon>
        <taxon>Hyphomicrobiales</taxon>
        <taxon>Rhizobiaceae</taxon>
        <taxon>Hoeflea</taxon>
    </lineage>
</organism>
<evidence type="ECO:0000313" key="3">
    <source>
        <dbReference type="EMBL" id="EDQ32558.1"/>
    </source>
</evidence>
<dbReference type="PANTHER" id="PTHR30466:SF1">
    <property type="entry name" value="FMN REDUCTASE (NADH) RUTF"/>
    <property type="match status" value="1"/>
</dbReference>
<gene>
    <name evidence="3" type="ORF">HPDFL43_12181</name>
</gene>
<sequence>MTQIDPRALRNAFGNFITGVTVVTALRKDGTPVGFTANSFSSVSLDPPLLLVCPGKFLSSYETFASCTNFAVNILSEGQEAVSNLFASFKGDRFAQAPHRLDLHGVPLIDGAAAQFSCSTDQIIPAGDHCILIGRVDDFAHAGGAGLGYVGGQYFSLGLERAVFEETSGPAICGAIVEDGDRVLMVQTVDGLRPPQCTHSERGRLINDLRDTLASNGITAELGQAYSVFESIKPRAHHTYFLATGQLKAASSEVISVPISELPDQTFATPAIGRMMTRFALEAQTRNFALYLGDTEDGAIHTLAAGN</sequence>
<dbReference type="OrthoDB" id="9792858at2"/>
<name>A9DBM6_HOEPD</name>
<accession>A9DBM6</accession>
<dbReference type="GO" id="GO:0010181">
    <property type="term" value="F:FMN binding"/>
    <property type="evidence" value="ECO:0007669"/>
    <property type="project" value="InterPro"/>
</dbReference>
<evidence type="ECO:0000256" key="1">
    <source>
        <dbReference type="ARBA" id="ARBA00023002"/>
    </source>
</evidence>
<dbReference type="STRING" id="411684.HPDFL43_12181"/>
<dbReference type="AlphaFoldDB" id="A9DBM6"/>
<feature type="domain" description="Flavin reductase like" evidence="2">
    <location>
        <begin position="13"/>
        <end position="156"/>
    </location>
</feature>
<dbReference type="RefSeq" id="WP_007198207.1">
    <property type="nucleotide sequence ID" value="NZ_CM002917.1"/>
</dbReference>
<evidence type="ECO:0000259" key="2">
    <source>
        <dbReference type="SMART" id="SM00903"/>
    </source>
</evidence>
<dbReference type="SUPFAM" id="SSF50475">
    <property type="entry name" value="FMN-binding split barrel"/>
    <property type="match status" value="1"/>
</dbReference>
<dbReference type="Gene3D" id="3.90.79.10">
    <property type="entry name" value="Nucleoside Triphosphate Pyrophosphohydrolase"/>
    <property type="match status" value="1"/>
</dbReference>
<dbReference type="Gene3D" id="2.30.110.10">
    <property type="entry name" value="Electron Transport, Fmn-binding Protein, Chain A"/>
    <property type="match status" value="1"/>
</dbReference>
<reference evidence="3 4" key="1">
    <citation type="submission" date="2007-10" db="EMBL/GenBank/DDBJ databases">
        <authorList>
            <person name="Wagner-Dobler I."/>
            <person name="Ferriera S."/>
            <person name="Johnson J."/>
            <person name="Kravitz S."/>
            <person name="Beeson K."/>
            <person name="Sutton G."/>
            <person name="Rogers Y.-H."/>
            <person name="Friedman R."/>
            <person name="Frazier M."/>
            <person name="Venter J.C."/>
        </authorList>
    </citation>
    <scope>NUCLEOTIDE SEQUENCE [LARGE SCALE GENOMIC DNA]</scope>
    <source>
        <strain evidence="3 4">DFL-43</strain>
    </source>
</reference>
<dbReference type="PANTHER" id="PTHR30466">
    <property type="entry name" value="FLAVIN REDUCTASE"/>
    <property type="match status" value="1"/>
</dbReference>
<dbReference type="EMBL" id="ABIA03000004">
    <property type="protein sequence ID" value="EDQ32558.1"/>
    <property type="molecule type" value="Genomic_DNA"/>
</dbReference>
<dbReference type="Pfam" id="PF01613">
    <property type="entry name" value="Flavin_Reduct"/>
    <property type="match status" value="1"/>
</dbReference>
<dbReference type="SMART" id="SM00903">
    <property type="entry name" value="Flavin_Reduct"/>
    <property type="match status" value="1"/>
</dbReference>